<comment type="subcellular location">
    <subcellularLocation>
        <location evidence="2">Secreted</location>
    </subcellularLocation>
</comment>
<dbReference type="PANTHER" id="PTHR43806">
    <property type="entry name" value="PEPTIDASE S8"/>
    <property type="match status" value="1"/>
</dbReference>
<feature type="active site" description="Charge relay system" evidence="10">
    <location>
        <position position="206"/>
    </location>
</feature>
<protein>
    <recommendedName>
        <fullName evidence="11">SLH domain-containing protein</fullName>
    </recommendedName>
</protein>
<dbReference type="PANTHER" id="PTHR43806:SF11">
    <property type="entry name" value="CEREVISIN-RELATED"/>
    <property type="match status" value="1"/>
</dbReference>
<reference evidence="12" key="1">
    <citation type="submission" date="2021-10" db="EMBL/GenBank/DDBJ databases">
        <authorList>
            <person name="Criscuolo A."/>
        </authorList>
    </citation>
    <scope>NUCLEOTIDE SEQUENCE</scope>
    <source>
        <strain evidence="12">CIP111885</strain>
    </source>
</reference>
<organism evidence="12 13">
    <name type="scientific">Pseudoneobacillus rhizosphaerae</name>
    <dbReference type="NCBI Taxonomy" id="2880968"/>
    <lineage>
        <taxon>Bacteria</taxon>
        <taxon>Bacillati</taxon>
        <taxon>Bacillota</taxon>
        <taxon>Bacilli</taxon>
        <taxon>Bacillales</taxon>
        <taxon>Bacillaceae</taxon>
        <taxon>Pseudoneobacillus</taxon>
    </lineage>
</organism>
<dbReference type="RefSeq" id="WP_230496722.1">
    <property type="nucleotide sequence ID" value="NZ_CAKJTG010000010.1"/>
</dbReference>
<evidence type="ECO:0000256" key="2">
    <source>
        <dbReference type="ARBA" id="ARBA00004613"/>
    </source>
</evidence>
<evidence type="ECO:0000256" key="5">
    <source>
        <dbReference type="ARBA" id="ARBA00022670"/>
    </source>
</evidence>
<dbReference type="InterPro" id="IPR022398">
    <property type="entry name" value="Peptidase_S8_His-AS"/>
</dbReference>
<comment type="similarity">
    <text evidence="3 10">Belongs to the peptidase S8 family.</text>
</comment>
<dbReference type="GO" id="GO:0005576">
    <property type="term" value="C:extracellular region"/>
    <property type="evidence" value="ECO:0007669"/>
    <property type="project" value="UniProtKB-SubCell"/>
</dbReference>
<feature type="domain" description="SLH" evidence="11">
    <location>
        <begin position="640"/>
        <end position="701"/>
    </location>
</feature>
<dbReference type="PROSITE" id="PS00137">
    <property type="entry name" value="SUBTILASE_HIS"/>
    <property type="match status" value="1"/>
</dbReference>
<keyword evidence="5 10" id="KW-0645">Protease</keyword>
<gene>
    <name evidence="12" type="ORF">NEOCIP111885_02181</name>
</gene>
<dbReference type="InterPro" id="IPR000209">
    <property type="entry name" value="Peptidase_S8/S53_dom"/>
</dbReference>
<feature type="domain" description="SLH" evidence="11">
    <location>
        <begin position="581"/>
        <end position="639"/>
    </location>
</feature>
<dbReference type="InterPro" id="IPR023827">
    <property type="entry name" value="Peptidase_S8_Asp-AS"/>
</dbReference>
<evidence type="ECO:0000256" key="10">
    <source>
        <dbReference type="PROSITE-ProRule" id="PRU01240"/>
    </source>
</evidence>
<dbReference type="AlphaFoldDB" id="A0A9C7LAW6"/>
<evidence type="ECO:0000256" key="8">
    <source>
        <dbReference type="ARBA" id="ARBA00022825"/>
    </source>
</evidence>
<feature type="domain" description="SLH" evidence="11">
    <location>
        <begin position="517"/>
        <end position="580"/>
    </location>
</feature>
<evidence type="ECO:0000259" key="11">
    <source>
        <dbReference type="PROSITE" id="PS51272"/>
    </source>
</evidence>
<evidence type="ECO:0000313" key="12">
    <source>
        <dbReference type="EMBL" id="CAG9608487.1"/>
    </source>
</evidence>
<dbReference type="EMBL" id="CAKJTG010000010">
    <property type="protein sequence ID" value="CAG9608487.1"/>
    <property type="molecule type" value="Genomic_DNA"/>
</dbReference>
<evidence type="ECO:0000313" key="13">
    <source>
        <dbReference type="Proteomes" id="UP000789845"/>
    </source>
</evidence>
<accession>A0A9C7LAW6</accession>
<evidence type="ECO:0000256" key="9">
    <source>
        <dbReference type="ARBA" id="ARBA00022837"/>
    </source>
</evidence>
<dbReference type="Pfam" id="PF00395">
    <property type="entry name" value="SLH"/>
    <property type="match status" value="3"/>
</dbReference>
<dbReference type="SUPFAM" id="SSF52743">
    <property type="entry name" value="Subtilisin-like"/>
    <property type="match status" value="1"/>
</dbReference>
<proteinExistence type="inferred from homology"/>
<feature type="active site" description="Charge relay system" evidence="10">
    <location>
        <position position="363"/>
    </location>
</feature>
<comment type="caution">
    <text evidence="12">The sequence shown here is derived from an EMBL/GenBank/DDBJ whole genome shotgun (WGS) entry which is preliminary data.</text>
</comment>
<keyword evidence="7 10" id="KW-0378">Hydrolase</keyword>
<evidence type="ECO:0000256" key="1">
    <source>
        <dbReference type="ARBA" id="ARBA00001913"/>
    </source>
</evidence>
<dbReference type="InterPro" id="IPR001119">
    <property type="entry name" value="SLH_dom"/>
</dbReference>
<dbReference type="PROSITE" id="PS51892">
    <property type="entry name" value="SUBTILASE"/>
    <property type="match status" value="1"/>
</dbReference>
<evidence type="ECO:0000256" key="3">
    <source>
        <dbReference type="ARBA" id="ARBA00011073"/>
    </source>
</evidence>
<sequence length="706" mass="77533">MKNRTWLILFISILILPVSIQSQTINPIDPLYEEQWALKNIGFEKSGLSQQKPRNKIVGKKIETPLETIVYDEKPFSAASFTLHFGSDQIRRLSIELANPQGSWSVAVRNSRKELLRHNTSTYKRIDLLLPKNANLSELDISLKKTEGEWVETPKIKRLTGLNSSIIAVIDSGVTLEHEDFCDNILYSLGKDYREGMDLPVDSNGHGTHVTGIIAACNQNGVGLTGAIGGAEIDVIPLKVLGADGLTDDFVLAEAVQKAIQLDVDVINISIAGVTIENVFRKAIRDALLLGIPVVAAAGNGNNPTENIFPASLPGVIAVAGVTQYGKKVPRSNFGWEVDISAPGFEIVSTYTTPSYTKLSGTSMATPFVTSVVAHYKKINPQLDFVQINQLLARSALDLGGKGYDIYTGAGLVQFSNNLDDIGKIDWLNLKPNQPIENKAEIVLGFSRELVGKSVLIFKDERIFRTIEVDEMIEEISLKGTPFSIRENSMFAVVVDAENRVLDSSSISVINSKLAMNSGEFKDVAKSHWAYEEILQATTVKLVNGYSDGSFKPSDSINRRQSMMMLNRLFSSEKPGSLSIPFKDVTLSTSGVLAILNGAEKGYIKGLNGFFLPEKKLTRAQMALILSRALELTNNAKGKNTHPFRDVPQNAEYFKAVQALTDLGIITKQSYFRPNETITRAQFAAMLIRTHQILNDNKQKALGATL</sequence>
<dbReference type="GO" id="GO:0004252">
    <property type="term" value="F:serine-type endopeptidase activity"/>
    <property type="evidence" value="ECO:0007669"/>
    <property type="project" value="UniProtKB-UniRule"/>
</dbReference>
<dbReference type="Pfam" id="PF00082">
    <property type="entry name" value="Peptidase_S8"/>
    <property type="match status" value="1"/>
</dbReference>
<evidence type="ECO:0000256" key="4">
    <source>
        <dbReference type="ARBA" id="ARBA00022525"/>
    </source>
</evidence>
<keyword evidence="13" id="KW-1185">Reference proteome</keyword>
<dbReference type="Proteomes" id="UP000789845">
    <property type="component" value="Unassembled WGS sequence"/>
</dbReference>
<feature type="active site" description="Charge relay system" evidence="10">
    <location>
        <position position="171"/>
    </location>
</feature>
<keyword evidence="8 10" id="KW-0720">Serine protease</keyword>
<name>A0A9C7LAW6_9BACI</name>
<keyword evidence="4" id="KW-0964">Secreted</keyword>
<dbReference type="PRINTS" id="PR00723">
    <property type="entry name" value="SUBTILISIN"/>
</dbReference>
<keyword evidence="9" id="KW-0106">Calcium</keyword>
<comment type="cofactor">
    <cofactor evidence="1">
        <name>Ca(2+)</name>
        <dbReference type="ChEBI" id="CHEBI:29108"/>
    </cofactor>
</comment>
<dbReference type="Gene3D" id="3.40.50.200">
    <property type="entry name" value="Peptidase S8/S53 domain"/>
    <property type="match status" value="1"/>
</dbReference>
<dbReference type="PROSITE" id="PS00136">
    <property type="entry name" value="SUBTILASE_ASP"/>
    <property type="match status" value="1"/>
</dbReference>
<keyword evidence="6" id="KW-0732">Signal</keyword>
<evidence type="ECO:0000256" key="6">
    <source>
        <dbReference type="ARBA" id="ARBA00022729"/>
    </source>
</evidence>
<dbReference type="PROSITE" id="PS51272">
    <property type="entry name" value="SLH"/>
    <property type="match status" value="3"/>
</dbReference>
<evidence type="ECO:0000256" key="7">
    <source>
        <dbReference type="ARBA" id="ARBA00022801"/>
    </source>
</evidence>
<dbReference type="InterPro" id="IPR015500">
    <property type="entry name" value="Peptidase_S8_subtilisin-rel"/>
</dbReference>
<dbReference type="GO" id="GO:0006508">
    <property type="term" value="P:proteolysis"/>
    <property type="evidence" value="ECO:0007669"/>
    <property type="project" value="UniProtKB-KW"/>
</dbReference>
<dbReference type="InterPro" id="IPR050131">
    <property type="entry name" value="Peptidase_S8_subtilisin-like"/>
</dbReference>
<dbReference type="InterPro" id="IPR036852">
    <property type="entry name" value="Peptidase_S8/S53_dom_sf"/>
</dbReference>